<comment type="similarity">
    <text evidence="6">Belongs to the exbB/tolQ family.</text>
</comment>
<evidence type="ECO:0000256" key="2">
    <source>
        <dbReference type="ARBA" id="ARBA00022475"/>
    </source>
</evidence>
<feature type="transmembrane region" description="Helical" evidence="7">
    <location>
        <begin position="33"/>
        <end position="59"/>
    </location>
</feature>
<evidence type="ECO:0000313" key="10">
    <source>
        <dbReference type="Proteomes" id="UP000043763"/>
    </source>
</evidence>
<dbReference type="PANTHER" id="PTHR30433">
    <property type="entry name" value="CHEMOTAXIS PROTEIN MOTA"/>
    <property type="match status" value="1"/>
</dbReference>
<dbReference type="GO" id="GO:0006935">
    <property type="term" value="P:chemotaxis"/>
    <property type="evidence" value="ECO:0007669"/>
    <property type="project" value="InterPro"/>
</dbReference>
<dbReference type="Proteomes" id="UP000043763">
    <property type="component" value="Unassembled WGS sequence"/>
</dbReference>
<keyword evidence="10" id="KW-1185">Reference proteome</keyword>
<evidence type="ECO:0000256" key="4">
    <source>
        <dbReference type="ARBA" id="ARBA00022989"/>
    </source>
</evidence>
<feature type="transmembrane region" description="Helical" evidence="7">
    <location>
        <begin position="185"/>
        <end position="207"/>
    </location>
</feature>
<dbReference type="InterPro" id="IPR047055">
    <property type="entry name" value="MotA-like"/>
</dbReference>
<keyword evidence="4 7" id="KW-1133">Transmembrane helix</keyword>
<evidence type="ECO:0000256" key="5">
    <source>
        <dbReference type="ARBA" id="ARBA00023136"/>
    </source>
</evidence>
<accession>A0A0G4K9A2</accession>
<keyword evidence="3 7" id="KW-0812">Transmembrane</keyword>
<evidence type="ECO:0000259" key="8">
    <source>
        <dbReference type="Pfam" id="PF01618"/>
    </source>
</evidence>
<dbReference type="GO" id="GO:0015031">
    <property type="term" value="P:protein transport"/>
    <property type="evidence" value="ECO:0007669"/>
    <property type="project" value="UniProtKB-KW"/>
</dbReference>
<organism evidence="9 10">
    <name type="scientific">Brachyspira suanatina</name>
    <dbReference type="NCBI Taxonomy" id="381802"/>
    <lineage>
        <taxon>Bacteria</taxon>
        <taxon>Pseudomonadati</taxon>
        <taxon>Spirochaetota</taxon>
        <taxon>Spirochaetia</taxon>
        <taxon>Brachyspirales</taxon>
        <taxon>Brachyspiraceae</taxon>
        <taxon>Brachyspira</taxon>
    </lineage>
</organism>
<keyword evidence="9" id="KW-0282">Flagellum</keyword>
<keyword evidence="9" id="KW-0966">Cell projection</keyword>
<proteinExistence type="inferred from homology"/>
<feature type="domain" description="MotA/TolQ/ExbB proton channel" evidence="8">
    <location>
        <begin position="101"/>
        <end position="217"/>
    </location>
</feature>
<evidence type="ECO:0000256" key="3">
    <source>
        <dbReference type="ARBA" id="ARBA00022692"/>
    </source>
</evidence>
<keyword evidence="5 7" id="KW-0472">Membrane</keyword>
<dbReference type="Pfam" id="PF01618">
    <property type="entry name" value="MotA_ExbB"/>
    <property type="match status" value="1"/>
</dbReference>
<dbReference type="GO" id="GO:0071978">
    <property type="term" value="P:bacterial-type flagellum-dependent swarming motility"/>
    <property type="evidence" value="ECO:0007669"/>
    <property type="project" value="InterPro"/>
</dbReference>
<name>A0A0G4K9A2_9SPIR</name>
<dbReference type="EMBL" id="CVLB01000002">
    <property type="protein sequence ID" value="CRF34710.1"/>
    <property type="molecule type" value="Genomic_DNA"/>
</dbReference>
<dbReference type="GO" id="GO:0005886">
    <property type="term" value="C:plasma membrane"/>
    <property type="evidence" value="ECO:0007669"/>
    <property type="project" value="UniProtKB-SubCell"/>
</dbReference>
<keyword evidence="2" id="KW-1003">Cell membrane</keyword>
<evidence type="ECO:0000313" key="9">
    <source>
        <dbReference type="EMBL" id="CRF34710.1"/>
    </source>
</evidence>
<evidence type="ECO:0000256" key="6">
    <source>
        <dbReference type="RuleBase" id="RU004057"/>
    </source>
</evidence>
<sequence>MDIIVPLGVFLVIGINLFGIISGGGNVGHMVDIASAVVTGLGGTTSLLVANDMGTILGVPKAIKMLLNKPNYDEAQIIITLLSFSEKARREGLLVLEDDIQEISDPLLKKGMQLVVDGTDPELVKNILNTEIDNVEARHDTVRKVFEDAASLYPAWGMIGTLIGLVIMLRSLGGGGGVEAIGSGMAVALITTYYGSVIANGFALPIAGRLAARHSAEATVQSIMVEGILSIQAGDNPRIVKDKLISFLPPSQRQKVNEQVGDR</sequence>
<keyword evidence="6" id="KW-0653">Protein transport</keyword>
<dbReference type="PANTHER" id="PTHR30433:SF2">
    <property type="entry name" value="MOTILITY PROTEIN A"/>
    <property type="match status" value="1"/>
</dbReference>
<evidence type="ECO:0000256" key="7">
    <source>
        <dbReference type="SAM" id="Phobius"/>
    </source>
</evidence>
<keyword evidence="6" id="KW-0813">Transport</keyword>
<keyword evidence="9" id="KW-0969">Cilium</keyword>
<dbReference type="OrthoDB" id="9806929at2"/>
<feature type="transmembrane region" description="Helical" evidence="7">
    <location>
        <begin position="7"/>
        <end position="27"/>
    </location>
</feature>
<dbReference type="RefSeq" id="WP_048595369.1">
    <property type="nucleotide sequence ID" value="NZ_CVLB01000002.1"/>
</dbReference>
<dbReference type="AlphaFoldDB" id="A0A0G4K9A2"/>
<protein>
    <submittedName>
        <fullName evidence="9">Flagellar motor protein MotP</fullName>
    </submittedName>
</protein>
<reference evidence="10" key="1">
    <citation type="submission" date="2015-04" db="EMBL/GenBank/DDBJ databases">
        <authorList>
            <person name="Mushtaq Mamoona"/>
        </authorList>
    </citation>
    <scope>NUCLEOTIDE SEQUENCE [LARGE SCALE GENOMIC DNA]</scope>
    <source>
        <strain evidence="10">AN4859/03</strain>
    </source>
</reference>
<feature type="transmembrane region" description="Helical" evidence="7">
    <location>
        <begin position="153"/>
        <end position="173"/>
    </location>
</feature>
<dbReference type="InterPro" id="IPR002898">
    <property type="entry name" value="MotA_ExbB_proton_chnl"/>
</dbReference>
<gene>
    <name evidence="9" type="ORF">BRSU_2196</name>
</gene>
<evidence type="ECO:0000256" key="1">
    <source>
        <dbReference type="ARBA" id="ARBA00004651"/>
    </source>
</evidence>
<comment type="subcellular location">
    <subcellularLocation>
        <location evidence="1">Cell membrane</location>
        <topology evidence="1">Multi-pass membrane protein</topology>
    </subcellularLocation>
    <subcellularLocation>
        <location evidence="6">Membrane</location>
        <topology evidence="6">Multi-pass membrane protein</topology>
    </subcellularLocation>
</comment>